<proteinExistence type="predicted"/>
<dbReference type="EMBL" id="SFCI01001247">
    <property type="protein sequence ID" value="TFY76311.1"/>
    <property type="molecule type" value="Genomic_DNA"/>
</dbReference>
<evidence type="ECO:0000313" key="1">
    <source>
        <dbReference type="EMBL" id="TFY76311.1"/>
    </source>
</evidence>
<accession>A0A4Y9ZR57</accession>
<gene>
    <name evidence="1" type="ORF">EWM64_g7703</name>
</gene>
<evidence type="ECO:0000313" key="2">
    <source>
        <dbReference type="Proteomes" id="UP000298061"/>
    </source>
</evidence>
<protein>
    <submittedName>
        <fullName evidence="1">Uncharacterized protein</fullName>
    </submittedName>
</protein>
<comment type="caution">
    <text evidence="1">The sequence shown here is derived from an EMBL/GenBank/DDBJ whole genome shotgun (WGS) entry which is preliminary data.</text>
</comment>
<dbReference type="Proteomes" id="UP000298061">
    <property type="component" value="Unassembled WGS sequence"/>
</dbReference>
<sequence>MLLPVELKRHGVIRKVILEEIALHQYELSGLNSTNIRTSADAARLKMTVAILQQAIRYGDHYGARFVMASTYYDSFILDLASDGEDVGSAARRIRWSFVDHEHIKLAVAYLFWRACSKIQKKLADVLVAIGMGQGKKK</sequence>
<name>A0A4Y9ZR57_9AGAM</name>
<dbReference type="AlphaFoldDB" id="A0A4Y9ZR57"/>
<keyword evidence="2" id="KW-1185">Reference proteome</keyword>
<organism evidence="1 2">
    <name type="scientific">Hericium alpestre</name>
    <dbReference type="NCBI Taxonomy" id="135208"/>
    <lineage>
        <taxon>Eukaryota</taxon>
        <taxon>Fungi</taxon>
        <taxon>Dikarya</taxon>
        <taxon>Basidiomycota</taxon>
        <taxon>Agaricomycotina</taxon>
        <taxon>Agaricomycetes</taxon>
        <taxon>Russulales</taxon>
        <taxon>Hericiaceae</taxon>
        <taxon>Hericium</taxon>
    </lineage>
</organism>
<reference evidence="1 2" key="1">
    <citation type="submission" date="2019-02" db="EMBL/GenBank/DDBJ databases">
        <title>Genome sequencing of the rare red list fungi Hericium alpestre (H. flagellum).</title>
        <authorList>
            <person name="Buettner E."/>
            <person name="Kellner H."/>
        </authorList>
    </citation>
    <scope>NUCLEOTIDE SEQUENCE [LARGE SCALE GENOMIC DNA]</scope>
    <source>
        <strain evidence="1 2">DSM 108284</strain>
    </source>
</reference>